<feature type="domain" description="Response regulatory" evidence="9">
    <location>
        <begin position="472"/>
        <end position="588"/>
    </location>
</feature>
<dbReference type="EC" id="2.7.13.3" evidence="2"/>
<evidence type="ECO:0000256" key="6">
    <source>
        <dbReference type="PROSITE-ProRule" id="PRU00169"/>
    </source>
</evidence>
<feature type="transmembrane region" description="Helical" evidence="7">
    <location>
        <begin position="163"/>
        <end position="184"/>
    </location>
</feature>
<keyword evidence="3 6" id="KW-0597">Phosphoprotein</keyword>
<evidence type="ECO:0000313" key="11">
    <source>
        <dbReference type="Proteomes" id="UP000199045"/>
    </source>
</evidence>
<dbReference type="PROSITE" id="PS50109">
    <property type="entry name" value="HIS_KIN"/>
    <property type="match status" value="1"/>
</dbReference>
<evidence type="ECO:0000256" key="1">
    <source>
        <dbReference type="ARBA" id="ARBA00000085"/>
    </source>
</evidence>
<feature type="modified residue" description="4-aspartylphosphate" evidence="6">
    <location>
        <position position="521"/>
    </location>
</feature>
<dbReference type="OrthoDB" id="636661at2"/>
<feature type="transmembrane region" description="Helical" evidence="7">
    <location>
        <begin position="29"/>
        <end position="50"/>
    </location>
</feature>
<dbReference type="Gene3D" id="1.10.287.130">
    <property type="match status" value="1"/>
</dbReference>
<dbReference type="CDD" id="cd00156">
    <property type="entry name" value="REC"/>
    <property type="match status" value="1"/>
</dbReference>
<dbReference type="Pfam" id="PF00072">
    <property type="entry name" value="Response_reg"/>
    <property type="match status" value="1"/>
</dbReference>
<dbReference type="SUPFAM" id="SSF47384">
    <property type="entry name" value="Homodimeric domain of signal transducing histidine kinase"/>
    <property type="match status" value="1"/>
</dbReference>
<dbReference type="CDD" id="cd00082">
    <property type="entry name" value="HisKA"/>
    <property type="match status" value="1"/>
</dbReference>
<gene>
    <name evidence="10" type="ORF">SAMN04488121_108234</name>
</gene>
<dbReference type="GO" id="GO:0005886">
    <property type="term" value="C:plasma membrane"/>
    <property type="evidence" value="ECO:0007669"/>
    <property type="project" value="TreeGrafter"/>
</dbReference>
<organism evidence="10 11">
    <name type="scientific">Chitinophaga filiformis</name>
    <name type="common">Myxococcus filiformis</name>
    <name type="synonym">Flexibacter filiformis</name>
    <dbReference type="NCBI Taxonomy" id="104663"/>
    <lineage>
        <taxon>Bacteria</taxon>
        <taxon>Pseudomonadati</taxon>
        <taxon>Bacteroidota</taxon>
        <taxon>Chitinophagia</taxon>
        <taxon>Chitinophagales</taxon>
        <taxon>Chitinophagaceae</taxon>
        <taxon>Chitinophaga</taxon>
    </lineage>
</organism>
<keyword evidence="7" id="KW-0472">Membrane</keyword>
<feature type="transmembrane region" description="Helical" evidence="7">
    <location>
        <begin position="95"/>
        <end position="120"/>
    </location>
</feature>
<dbReference type="InterPro" id="IPR005467">
    <property type="entry name" value="His_kinase_dom"/>
</dbReference>
<dbReference type="Gene3D" id="3.40.50.2300">
    <property type="match status" value="1"/>
</dbReference>
<dbReference type="SMART" id="SM00448">
    <property type="entry name" value="REC"/>
    <property type="match status" value="1"/>
</dbReference>
<dbReference type="STRING" id="104663.SAMN04488121_108234"/>
<dbReference type="InterPro" id="IPR036097">
    <property type="entry name" value="HisK_dim/P_sf"/>
</dbReference>
<evidence type="ECO:0000256" key="3">
    <source>
        <dbReference type="ARBA" id="ARBA00022553"/>
    </source>
</evidence>
<dbReference type="InterPro" id="IPR003661">
    <property type="entry name" value="HisK_dim/P_dom"/>
</dbReference>
<evidence type="ECO:0000259" key="9">
    <source>
        <dbReference type="PROSITE" id="PS50110"/>
    </source>
</evidence>
<dbReference type="EMBL" id="FNBN01000008">
    <property type="protein sequence ID" value="SDH06884.1"/>
    <property type="molecule type" value="Genomic_DNA"/>
</dbReference>
<dbReference type="AlphaFoldDB" id="A0A1G7ZDX4"/>
<dbReference type="SUPFAM" id="SSF52172">
    <property type="entry name" value="CheY-like"/>
    <property type="match status" value="1"/>
</dbReference>
<dbReference type="SUPFAM" id="SSF55874">
    <property type="entry name" value="ATPase domain of HSP90 chaperone/DNA topoisomerase II/histidine kinase"/>
    <property type="match status" value="1"/>
</dbReference>
<feature type="domain" description="Histidine kinase" evidence="8">
    <location>
        <begin position="225"/>
        <end position="444"/>
    </location>
</feature>
<proteinExistence type="predicted"/>
<keyword evidence="5 10" id="KW-0418">Kinase</keyword>
<feature type="transmembrane region" description="Helical" evidence="7">
    <location>
        <begin position="56"/>
        <end position="74"/>
    </location>
</feature>
<dbReference type="Pfam" id="PF00512">
    <property type="entry name" value="HisKA"/>
    <property type="match status" value="1"/>
</dbReference>
<keyword evidence="7" id="KW-1133">Transmembrane helix</keyword>
<dbReference type="Proteomes" id="UP000199045">
    <property type="component" value="Unassembled WGS sequence"/>
</dbReference>
<evidence type="ECO:0000256" key="5">
    <source>
        <dbReference type="ARBA" id="ARBA00022777"/>
    </source>
</evidence>
<sequence>MSIKGIFRAVTLIGADTLDLNERSRIIKVNILAIVTGVMALFFGTFFYIVSGKLGLFLGTFVEGSACFYVIFLNKQRKYDIAAFYLQMIHNAATFYFGCLLAGVVEASLLAIFLIGTSLLIVKDKMFRTTCIVVALITLIMLEVNRIAGIIPPYDFTPVSRIIIHYSAILVIVSLNILIIMFYVKHNDQLLTAQKEHSENLEKQVQFRTAELEKANNYKSLFLRETNHEIRVPLNAIYSISQLLLMDAKKNNDTAYIKQAEHLCAASHHALDVINNVLELSRIEAGKLHEVHNEAFPIRSLLDNIVDTGQYIAKTKGVRIVLSYNKRKLPALLVTDKVKLTQIINNLLFNAVKFTADNSTITLSAIVENDTCSIKVKDQGEGISEDKIIPIFDPFITGWNSFSGGTGLGLHIARHLATLLGGDISVESVVGKGTEFSFTFPLLACAVPAAREEVAEVPETRTDNTTLYTGVKVLVIEDDDMSRIYLSQYLRRLGCELESCGTGADTIELLHHYTPDIILADRHLPDMEAGEILAYVRNTPMLSRVPVIVISGDVFEEDRIATIEAGATAYLIKPVDFKLLNVALKQCLNSPALL</sequence>
<evidence type="ECO:0000256" key="4">
    <source>
        <dbReference type="ARBA" id="ARBA00022679"/>
    </source>
</evidence>
<dbReference type="SMART" id="SM00387">
    <property type="entry name" value="HATPase_c"/>
    <property type="match status" value="1"/>
</dbReference>
<evidence type="ECO:0000256" key="7">
    <source>
        <dbReference type="SAM" id="Phobius"/>
    </source>
</evidence>
<dbReference type="Gene3D" id="3.30.565.10">
    <property type="entry name" value="Histidine kinase-like ATPase, C-terminal domain"/>
    <property type="match status" value="1"/>
</dbReference>
<dbReference type="Pfam" id="PF02518">
    <property type="entry name" value="HATPase_c"/>
    <property type="match status" value="1"/>
</dbReference>
<dbReference type="InterPro" id="IPR001789">
    <property type="entry name" value="Sig_transdc_resp-reg_receiver"/>
</dbReference>
<dbReference type="InterPro" id="IPR004358">
    <property type="entry name" value="Sig_transdc_His_kin-like_C"/>
</dbReference>
<dbReference type="GO" id="GO:0009927">
    <property type="term" value="F:histidine phosphotransfer kinase activity"/>
    <property type="evidence" value="ECO:0007669"/>
    <property type="project" value="TreeGrafter"/>
</dbReference>
<dbReference type="PANTHER" id="PTHR43047">
    <property type="entry name" value="TWO-COMPONENT HISTIDINE PROTEIN KINASE"/>
    <property type="match status" value="1"/>
</dbReference>
<dbReference type="InterPro" id="IPR003594">
    <property type="entry name" value="HATPase_dom"/>
</dbReference>
<evidence type="ECO:0000256" key="2">
    <source>
        <dbReference type="ARBA" id="ARBA00012438"/>
    </source>
</evidence>
<accession>A0A1G7ZDX4</accession>
<keyword evidence="4" id="KW-0808">Transferase</keyword>
<dbReference type="SMART" id="SM00388">
    <property type="entry name" value="HisKA"/>
    <property type="match status" value="1"/>
</dbReference>
<evidence type="ECO:0000313" key="10">
    <source>
        <dbReference type="EMBL" id="SDH06884.1"/>
    </source>
</evidence>
<dbReference type="PROSITE" id="PS50110">
    <property type="entry name" value="RESPONSE_REGULATORY"/>
    <property type="match status" value="1"/>
</dbReference>
<dbReference type="InterPro" id="IPR011006">
    <property type="entry name" value="CheY-like_superfamily"/>
</dbReference>
<dbReference type="GO" id="GO:0000155">
    <property type="term" value="F:phosphorelay sensor kinase activity"/>
    <property type="evidence" value="ECO:0007669"/>
    <property type="project" value="InterPro"/>
</dbReference>
<comment type="catalytic activity">
    <reaction evidence="1">
        <text>ATP + protein L-histidine = ADP + protein N-phospho-L-histidine.</text>
        <dbReference type="EC" id="2.7.13.3"/>
    </reaction>
</comment>
<feature type="transmembrane region" description="Helical" evidence="7">
    <location>
        <begin position="126"/>
        <end position="142"/>
    </location>
</feature>
<dbReference type="InterPro" id="IPR036890">
    <property type="entry name" value="HATPase_C_sf"/>
</dbReference>
<evidence type="ECO:0000259" key="8">
    <source>
        <dbReference type="PROSITE" id="PS50109"/>
    </source>
</evidence>
<protein>
    <recommendedName>
        <fullName evidence="2">histidine kinase</fullName>
        <ecNumber evidence="2">2.7.13.3</ecNumber>
    </recommendedName>
</protein>
<keyword evidence="7" id="KW-0812">Transmembrane</keyword>
<dbReference type="PRINTS" id="PR00344">
    <property type="entry name" value="BCTRLSENSOR"/>
</dbReference>
<reference evidence="10 11" key="1">
    <citation type="submission" date="2016-10" db="EMBL/GenBank/DDBJ databases">
        <authorList>
            <person name="de Groot N.N."/>
        </authorList>
    </citation>
    <scope>NUCLEOTIDE SEQUENCE [LARGE SCALE GENOMIC DNA]</scope>
    <source>
        <strain evidence="10 11">DSM 527</strain>
    </source>
</reference>
<dbReference type="PANTHER" id="PTHR43047:SF72">
    <property type="entry name" value="OSMOSENSING HISTIDINE PROTEIN KINASE SLN1"/>
    <property type="match status" value="1"/>
</dbReference>
<name>A0A1G7ZDX4_CHIFI</name>
<dbReference type="RefSeq" id="WP_089836523.1">
    <property type="nucleotide sequence ID" value="NZ_FNBN01000008.1"/>
</dbReference>